<accession>A0AAV4ATF4</accession>
<proteinExistence type="predicted"/>
<sequence length="90" mass="10235">MGGTIPKRTPVQVPTEMLTIEKWCTGVEEGKLYQSYFSPPDNTLLEVKPEKNFILEMQKSSETLFKKLFQSQDNITNMSSTIFLGTLNKS</sequence>
<keyword evidence="2" id="KW-1185">Reference proteome</keyword>
<protein>
    <submittedName>
        <fullName evidence="1">Uncharacterized protein</fullName>
    </submittedName>
</protein>
<dbReference type="Proteomes" id="UP000735302">
    <property type="component" value="Unassembled WGS sequence"/>
</dbReference>
<reference evidence="1 2" key="1">
    <citation type="journal article" date="2021" name="Elife">
        <title>Chloroplast acquisition without the gene transfer in kleptoplastic sea slugs, Plakobranchus ocellatus.</title>
        <authorList>
            <person name="Maeda T."/>
            <person name="Takahashi S."/>
            <person name="Yoshida T."/>
            <person name="Shimamura S."/>
            <person name="Takaki Y."/>
            <person name="Nagai Y."/>
            <person name="Toyoda A."/>
            <person name="Suzuki Y."/>
            <person name="Arimoto A."/>
            <person name="Ishii H."/>
            <person name="Satoh N."/>
            <person name="Nishiyama T."/>
            <person name="Hasebe M."/>
            <person name="Maruyama T."/>
            <person name="Minagawa J."/>
            <person name="Obokata J."/>
            <person name="Shigenobu S."/>
        </authorList>
    </citation>
    <scope>NUCLEOTIDE SEQUENCE [LARGE SCALE GENOMIC DNA]</scope>
</reference>
<dbReference type="EMBL" id="BLXT01004061">
    <property type="protein sequence ID" value="GFO09404.1"/>
    <property type="molecule type" value="Genomic_DNA"/>
</dbReference>
<name>A0AAV4ATF4_9GAST</name>
<gene>
    <name evidence="1" type="ORF">PoB_003590900</name>
</gene>
<dbReference type="AlphaFoldDB" id="A0AAV4ATF4"/>
<organism evidence="1 2">
    <name type="scientific">Plakobranchus ocellatus</name>
    <dbReference type="NCBI Taxonomy" id="259542"/>
    <lineage>
        <taxon>Eukaryota</taxon>
        <taxon>Metazoa</taxon>
        <taxon>Spiralia</taxon>
        <taxon>Lophotrochozoa</taxon>
        <taxon>Mollusca</taxon>
        <taxon>Gastropoda</taxon>
        <taxon>Heterobranchia</taxon>
        <taxon>Euthyneura</taxon>
        <taxon>Panpulmonata</taxon>
        <taxon>Sacoglossa</taxon>
        <taxon>Placobranchoidea</taxon>
        <taxon>Plakobranchidae</taxon>
        <taxon>Plakobranchus</taxon>
    </lineage>
</organism>
<evidence type="ECO:0000313" key="1">
    <source>
        <dbReference type="EMBL" id="GFO09404.1"/>
    </source>
</evidence>
<evidence type="ECO:0000313" key="2">
    <source>
        <dbReference type="Proteomes" id="UP000735302"/>
    </source>
</evidence>
<comment type="caution">
    <text evidence="1">The sequence shown here is derived from an EMBL/GenBank/DDBJ whole genome shotgun (WGS) entry which is preliminary data.</text>
</comment>